<reference evidence="3" key="1">
    <citation type="submission" date="2012-08" db="EMBL/GenBank/DDBJ databases">
        <title>The Genome Sequence of Wuchereria bancrofti.</title>
        <authorList>
            <person name="Nutman T.B."/>
            <person name="Fink D.L."/>
            <person name="Russ C."/>
            <person name="Young S."/>
            <person name="Zeng Q."/>
            <person name="Koehrsen M."/>
            <person name="Alvarado L."/>
            <person name="Berlin A."/>
            <person name="Chapman S.B."/>
            <person name="Chen Z."/>
            <person name="Freedman E."/>
            <person name="Gellesch M."/>
            <person name="Goldberg J."/>
            <person name="Griggs A."/>
            <person name="Gujja S."/>
            <person name="Heilman E.R."/>
            <person name="Heiman D."/>
            <person name="Hepburn T."/>
            <person name="Howarth C."/>
            <person name="Jen D."/>
            <person name="Larson L."/>
            <person name="Lewis B."/>
            <person name="Mehta T."/>
            <person name="Park D."/>
            <person name="Pearson M."/>
            <person name="Roberts A."/>
            <person name="Saif S."/>
            <person name="Shea T."/>
            <person name="Shenoy N."/>
            <person name="Sisk P."/>
            <person name="Stolte C."/>
            <person name="Sykes S."/>
            <person name="Walk T."/>
            <person name="White J."/>
            <person name="Yandava C."/>
            <person name="Haas B."/>
            <person name="Henn M.R."/>
            <person name="Nusbaum C."/>
            <person name="Birren B."/>
        </authorList>
    </citation>
    <scope>NUCLEOTIDE SEQUENCE [LARGE SCALE GENOMIC DNA]</scope>
    <source>
        <strain evidence="3">NA</strain>
    </source>
</reference>
<comment type="caution">
    <text evidence="2">The sequence shown here is derived from an EMBL/GenBank/DDBJ whole genome shotgun (WGS) entry which is preliminary data.</text>
</comment>
<dbReference type="Proteomes" id="UP000004810">
    <property type="component" value="Unassembled WGS sequence"/>
</dbReference>
<dbReference type="AlphaFoldDB" id="J9ENH0"/>
<evidence type="ECO:0000313" key="3">
    <source>
        <dbReference type="Proteomes" id="UP000004810"/>
    </source>
</evidence>
<dbReference type="EMBL" id="ADBV01006414">
    <property type="protein sequence ID" value="EJW78562.1"/>
    <property type="molecule type" value="Genomic_DNA"/>
</dbReference>
<feature type="compositionally biased region" description="Basic and acidic residues" evidence="1">
    <location>
        <begin position="51"/>
        <end position="60"/>
    </location>
</feature>
<organism evidence="2 3">
    <name type="scientific">Wuchereria bancrofti</name>
    <dbReference type="NCBI Taxonomy" id="6293"/>
    <lineage>
        <taxon>Eukaryota</taxon>
        <taxon>Metazoa</taxon>
        <taxon>Ecdysozoa</taxon>
        <taxon>Nematoda</taxon>
        <taxon>Chromadorea</taxon>
        <taxon>Rhabditida</taxon>
        <taxon>Spirurina</taxon>
        <taxon>Spiruromorpha</taxon>
        <taxon>Filarioidea</taxon>
        <taxon>Onchocercidae</taxon>
        <taxon>Wuchereria</taxon>
    </lineage>
</organism>
<protein>
    <submittedName>
        <fullName evidence="2">Uncharacterized protein</fullName>
    </submittedName>
</protein>
<feature type="compositionally biased region" description="Acidic residues" evidence="1">
    <location>
        <begin position="25"/>
        <end position="36"/>
    </location>
</feature>
<proteinExistence type="predicted"/>
<accession>J9ENH0</accession>
<evidence type="ECO:0000256" key="1">
    <source>
        <dbReference type="SAM" id="MobiDB-lite"/>
    </source>
</evidence>
<sequence>PKVVTDLDEEEIRKRMELMETFVEELSGEEGSDDDGLVAPKGLDQQADAEEATRRDRSDNDSDELDE</sequence>
<feature type="non-terminal residue" evidence="2">
    <location>
        <position position="1"/>
    </location>
</feature>
<name>J9ENH0_WUCBA</name>
<feature type="region of interest" description="Disordered" evidence="1">
    <location>
        <begin position="25"/>
        <end position="67"/>
    </location>
</feature>
<evidence type="ECO:0000313" key="2">
    <source>
        <dbReference type="EMBL" id="EJW78562.1"/>
    </source>
</evidence>
<gene>
    <name evidence="2" type="ORF">WUBG_10531</name>
</gene>